<evidence type="ECO:0000313" key="2">
    <source>
        <dbReference type="Proteomes" id="UP000295030"/>
    </source>
</evidence>
<comment type="caution">
    <text evidence="1">The sequence shown here is derived from an EMBL/GenBank/DDBJ whole genome shotgun (WGS) entry which is preliminary data.</text>
</comment>
<reference evidence="1 2" key="1">
    <citation type="submission" date="2019-03" db="EMBL/GenBank/DDBJ databases">
        <title>Genomic Encyclopedia of Type Strains, Phase IV (KMG-IV): sequencing the most valuable type-strain genomes for metagenomic binning, comparative biology and taxonomic classification.</title>
        <authorList>
            <person name="Goeker M."/>
        </authorList>
    </citation>
    <scope>NUCLEOTIDE SEQUENCE [LARGE SCALE GENOMIC DNA]</scope>
    <source>
        <strain evidence="1 2">DSM 101</strain>
    </source>
</reference>
<gene>
    <name evidence="1" type="ORF">EV667_4290</name>
</gene>
<evidence type="ECO:0008006" key="3">
    <source>
        <dbReference type="Google" id="ProtNLM"/>
    </source>
</evidence>
<accession>A0A4R1H6D3</accession>
<dbReference type="InterPro" id="IPR029063">
    <property type="entry name" value="SAM-dependent_MTases_sf"/>
</dbReference>
<organism evidence="1 2">
    <name type="scientific">Ancylobacter aquaticus</name>
    <dbReference type="NCBI Taxonomy" id="100"/>
    <lineage>
        <taxon>Bacteria</taxon>
        <taxon>Pseudomonadati</taxon>
        <taxon>Pseudomonadota</taxon>
        <taxon>Alphaproteobacteria</taxon>
        <taxon>Hyphomicrobiales</taxon>
        <taxon>Xanthobacteraceae</taxon>
        <taxon>Ancylobacter</taxon>
    </lineage>
</organism>
<keyword evidence="2" id="KW-1185">Reference proteome</keyword>
<protein>
    <recommendedName>
        <fullName evidence="3">FkbM family methyltransferase</fullName>
    </recommendedName>
</protein>
<dbReference type="SUPFAM" id="SSF53335">
    <property type="entry name" value="S-adenosyl-L-methionine-dependent methyltransferases"/>
    <property type="match status" value="1"/>
</dbReference>
<proteinExistence type="predicted"/>
<dbReference type="Proteomes" id="UP000295030">
    <property type="component" value="Unassembled WGS sequence"/>
</dbReference>
<name>A0A4R1H6D3_ANCAQ</name>
<dbReference type="Gene3D" id="3.40.50.150">
    <property type="entry name" value="Vaccinia Virus protein VP39"/>
    <property type="match status" value="1"/>
</dbReference>
<dbReference type="AlphaFoldDB" id="A0A4R1H6D3"/>
<dbReference type="EMBL" id="SMFY01000006">
    <property type="protein sequence ID" value="TCK16698.1"/>
    <property type="molecule type" value="Genomic_DNA"/>
</dbReference>
<evidence type="ECO:0000313" key="1">
    <source>
        <dbReference type="EMBL" id="TCK16698.1"/>
    </source>
</evidence>
<sequence>MVTIDRLKGALERRGPVSLAKRALAEAYARTVRPFFPLRPAIYGGVPVAVYRHAGDSAVARHLGPFAEVQDNPRYEETLLTALRAHVRPGDTVTIVGGGAGVTAVVAARLVGPDGAVSCFEGGERQVEIIRQTLLLNGVADRVNLRHAIIGPAIGIYGAPGEAEPIAAAQMPSCDVLELDCEGSEVDILQNLAFVPRTILVETHGMYGAPSALCAQLLAARGYRVTVLGLAEPEVADFCEGNDIRILVGETVPSPVVSGTA</sequence>